<dbReference type="Proteomes" id="UP000275843">
    <property type="component" value="Chromosome"/>
</dbReference>
<evidence type="ECO:0000313" key="17">
    <source>
        <dbReference type="Proteomes" id="UP000076770"/>
    </source>
</evidence>
<dbReference type="OMA" id="LNWREAD"/>
<dbReference type="EMBL" id="CP033240">
    <property type="protein sequence ID" value="AZF80914.1"/>
    <property type="molecule type" value="Genomic_DNA"/>
</dbReference>
<dbReference type="Proteomes" id="UP000273194">
    <property type="component" value="Chromosome"/>
</dbReference>
<dbReference type="Proteomes" id="UP000267993">
    <property type="component" value="Chromosome"/>
</dbReference>
<sequence>MITIVYDDIYKYHAPKGYHVENPSRIDKALSAINQLKVKFKKPIKVDDPQIIHSEDYVKLVEKHSKLEENLDEDTYTNRYTYESALYAMGGALEAFETNGFALVRPPGHHAGVNGRAFGAPTLGFCIFNNVAYPIKKYKLKRVAIIDFDVHYGNGTQEIFYDDPDILHIDVHQDPRTIYPGNGFPDMIGEKDAEGTKINLLIPPLGSDDLYEELIPIIQAILDDFKPAVIAYSAGFDSYMGDGLASVNATEYTFYSFGVLSNKFTKKYAVLEGGYDKGLIKGLKAFLEGFANIKMEYKKYQSNDSVRSRFMNYLSEEKNILRNYWSI</sequence>
<evidence type="ECO:0000313" key="6">
    <source>
        <dbReference type="EMBL" id="AZF70456.1"/>
    </source>
</evidence>
<evidence type="ECO:0000313" key="13">
    <source>
        <dbReference type="EMBL" id="SAI83562.1"/>
    </source>
</evidence>
<evidence type="ECO:0000313" key="9">
    <source>
        <dbReference type="EMBL" id="AZF78308.1"/>
    </source>
</evidence>
<accession>A0A0E3K7D5</accession>
<evidence type="ECO:0000259" key="1">
    <source>
        <dbReference type="Pfam" id="PF00850"/>
    </source>
</evidence>
<dbReference type="Proteomes" id="UP000273443">
    <property type="component" value="Chromosome"/>
</dbReference>
<evidence type="ECO:0000313" key="12">
    <source>
        <dbReference type="EMBL" id="QPG50347.1"/>
    </source>
</evidence>
<dbReference type="SUPFAM" id="SSF52768">
    <property type="entry name" value="Arginase/deacetylase"/>
    <property type="match status" value="1"/>
</dbReference>
<dbReference type="GeneID" id="44128970"/>
<dbReference type="EMBL" id="CP033236">
    <property type="protein sequence ID" value="AZF70456.1"/>
    <property type="molecule type" value="Genomic_DNA"/>
</dbReference>
<dbReference type="EMBL" id="CP033237">
    <property type="protein sequence ID" value="AZF73076.1"/>
    <property type="molecule type" value="Genomic_DNA"/>
</dbReference>
<feature type="domain" description="Histone deacetylase" evidence="1">
    <location>
        <begin position="19"/>
        <end position="278"/>
    </location>
</feature>
<dbReference type="Proteomes" id="UP000269431">
    <property type="component" value="Chromosome"/>
</dbReference>
<dbReference type="GO" id="GO:0040029">
    <property type="term" value="P:epigenetic regulation of gene expression"/>
    <property type="evidence" value="ECO:0007669"/>
    <property type="project" value="TreeGrafter"/>
</dbReference>
<dbReference type="Proteomes" id="UP000033057">
    <property type="component" value="Chromosome"/>
</dbReference>
<dbReference type="EMBL" id="CP050869">
    <property type="protein sequence ID" value="QPG50347.1"/>
    <property type="molecule type" value="Genomic_DNA"/>
</dbReference>
<evidence type="ECO:0000313" key="24">
    <source>
        <dbReference type="Proteomes" id="UP000282269"/>
    </source>
</evidence>
<evidence type="ECO:0000313" key="22">
    <source>
        <dbReference type="Proteomes" id="UP000275843"/>
    </source>
</evidence>
<dbReference type="Proteomes" id="UP000076770">
    <property type="component" value="Chromosome i"/>
</dbReference>
<dbReference type="Proteomes" id="UP000594632">
    <property type="component" value="Chromosome"/>
</dbReference>
<evidence type="ECO:0000313" key="7">
    <source>
        <dbReference type="EMBL" id="AZF73076.1"/>
    </source>
</evidence>
<dbReference type="EMBL" id="CP033239">
    <property type="protein sequence ID" value="AZF78308.1"/>
    <property type="molecule type" value="Genomic_DNA"/>
</dbReference>
<gene>
    <name evidence="12" type="ORF">HFC64_11510</name>
    <name evidence="13" type="ORF">SSOP1_0008</name>
    <name evidence="4" type="ORF">SULA_1024</name>
    <name evidence="2" type="ORF">SULB_1026</name>
    <name evidence="3" type="ORF">SULC_1025</name>
    <name evidence="5" type="ORF">SULG_05030</name>
    <name evidence="6" type="ORF">SULH_05030</name>
    <name evidence="7" type="ORF">SULI_05030</name>
    <name evidence="8" type="ORF">SULM_05030</name>
    <name evidence="9" type="ORF">SULN_05030</name>
    <name evidence="10" type="ORF">SULO_05040</name>
    <name evidence="11" type="ORF">SULZ_05275</name>
</gene>
<dbReference type="PANTHER" id="PTHR10625">
    <property type="entry name" value="HISTONE DEACETYLASE HDAC1-RELATED"/>
    <property type="match status" value="1"/>
</dbReference>
<dbReference type="Proteomes" id="UP000033085">
    <property type="component" value="Chromosome"/>
</dbReference>
<evidence type="ECO:0000313" key="20">
    <source>
        <dbReference type="Proteomes" id="UP000273194"/>
    </source>
</evidence>
<evidence type="ECO:0000313" key="11">
    <source>
        <dbReference type="EMBL" id="AZF83554.1"/>
    </source>
</evidence>
<dbReference type="PATRIC" id="fig|2287.6.peg.1084"/>
<evidence type="ECO:0000313" key="19">
    <source>
        <dbReference type="Proteomes" id="UP000269431"/>
    </source>
</evidence>
<reference evidence="14 15" key="1">
    <citation type="journal article" date="2015" name="Genome Announc.">
        <title>Complete Genome Sequence of Sulfolobus solfataricus Strain 98/2 and Evolved Derivatives.</title>
        <authorList>
            <person name="McCarthy S."/>
            <person name="Gradnigo J."/>
            <person name="Johnson T."/>
            <person name="Payne S."/>
            <person name="Lipzen A."/>
            <person name="Martin J."/>
            <person name="Schackwitz W."/>
            <person name="Moriyama E."/>
            <person name="Blum P."/>
        </authorList>
    </citation>
    <scope>NUCLEOTIDE SEQUENCE [LARGE SCALE GENOMIC DNA]</scope>
    <source>
        <strain evidence="14">98/2 SULC</strain>
        <strain evidence="2">SARC-B</strain>
        <strain evidence="3">SARC-C</strain>
        <strain evidence="4 16">SULA</strain>
        <strain evidence="15">SULB</strain>
    </source>
</reference>
<organism evidence="2 15">
    <name type="scientific">Saccharolobus solfataricus</name>
    <name type="common">Sulfolobus solfataricus</name>
    <dbReference type="NCBI Taxonomy" id="2287"/>
    <lineage>
        <taxon>Archaea</taxon>
        <taxon>Thermoproteota</taxon>
        <taxon>Thermoprotei</taxon>
        <taxon>Sulfolobales</taxon>
        <taxon>Sulfolobaceae</taxon>
        <taxon>Saccharolobus</taxon>
    </lineage>
</organism>
<evidence type="ECO:0000313" key="8">
    <source>
        <dbReference type="EMBL" id="AZF75701.1"/>
    </source>
</evidence>
<dbReference type="EMBL" id="CP011057">
    <property type="protein sequence ID" value="AKA78760.1"/>
    <property type="molecule type" value="Genomic_DNA"/>
</dbReference>
<dbReference type="EMBL" id="CP011056">
    <property type="protein sequence ID" value="AKA76067.1"/>
    <property type="molecule type" value="Genomic_DNA"/>
</dbReference>
<dbReference type="Proteomes" id="UP000033106">
    <property type="component" value="Chromosome"/>
</dbReference>
<dbReference type="KEGG" id="ssoa:SULA_1024"/>
<evidence type="ECO:0000313" key="16">
    <source>
        <dbReference type="Proteomes" id="UP000033106"/>
    </source>
</evidence>
<reference evidence="12 25" key="6">
    <citation type="journal article" date="2020" name="Nat. Commun.">
        <title>The structures of two archaeal type IV pili illuminate evolutionary relationships.</title>
        <authorList>
            <person name="Wang F."/>
            <person name="Baquero D.P."/>
            <person name="Su Z."/>
            <person name="Beltran L.C."/>
            <person name="Prangishvili D."/>
            <person name="Krupovic M."/>
            <person name="Egelman E.H."/>
        </authorList>
    </citation>
    <scope>NUCLEOTIDE SEQUENCE [LARGE SCALE GENOMIC DNA]</scope>
    <source>
        <strain evidence="12 25">POZ149</strain>
    </source>
</reference>
<dbReference type="InterPro" id="IPR023801">
    <property type="entry name" value="His_deacetylse_dom"/>
</dbReference>
<dbReference type="Proteomes" id="UP000282269">
    <property type="component" value="Chromosome"/>
</dbReference>
<protein>
    <submittedName>
        <fullName evidence="2 13">Deacetylase</fullName>
    </submittedName>
</protein>
<evidence type="ECO:0000313" key="18">
    <source>
        <dbReference type="Proteomes" id="UP000267993"/>
    </source>
</evidence>
<dbReference type="EMBL" id="CP033241">
    <property type="protein sequence ID" value="AZF83554.1"/>
    <property type="molecule type" value="Genomic_DNA"/>
</dbReference>
<dbReference type="GO" id="GO:0004407">
    <property type="term" value="F:histone deacetylase activity"/>
    <property type="evidence" value="ECO:0007669"/>
    <property type="project" value="TreeGrafter"/>
</dbReference>
<dbReference type="PANTHER" id="PTHR10625:SF10">
    <property type="entry name" value="HISTONE DEACETYLASE HDAC1"/>
    <property type="match status" value="1"/>
</dbReference>
<dbReference type="EMBL" id="LT549890">
    <property type="protein sequence ID" value="SAI83562.1"/>
    <property type="molecule type" value="Genomic_DNA"/>
</dbReference>
<dbReference type="GeneID" id="1455264"/>
<dbReference type="EMBL" id="CP033238">
    <property type="protein sequence ID" value="AZF75701.1"/>
    <property type="molecule type" value="Genomic_DNA"/>
</dbReference>
<dbReference type="Pfam" id="PF00850">
    <property type="entry name" value="Hist_deacetyl"/>
    <property type="match status" value="1"/>
</dbReference>
<evidence type="ECO:0000313" key="14">
    <source>
        <dbReference type="Proteomes" id="UP000033057"/>
    </source>
</evidence>
<evidence type="ECO:0000313" key="21">
    <source>
        <dbReference type="Proteomes" id="UP000273443"/>
    </source>
</evidence>
<evidence type="ECO:0000313" key="5">
    <source>
        <dbReference type="EMBL" id="AZF67836.1"/>
    </source>
</evidence>
<reference evidence="17" key="3">
    <citation type="submission" date="2016-04" db="EMBL/GenBank/DDBJ databases">
        <authorList>
            <person name="Shah S.A."/>
            <person name="Garrett R.A."/>
        </authorList>
    </citation>
    <scope>NUCLEOTIDE SEQUENCE [LARGE SCALE GENOMIC DNA]</scope>
    <source>
        <strain evidence="17">ATCC 35091 / DSM 1616 / JCM 8930 / NBRC 15331 / P1</strain>
    </source>
</reference>
<dbReference type="OrthoDB" id="147549at2157"/>
<dbReference type="EMBL" id="CP011055">
    <property type="protein sequence ID" value="AKA73368.1"/>
    <property type="molecule type" value="Genomic_DNA"/>
</dbReference>
<dbReference type="EMBL" id="CP033235">
    <property type="protein sequence ID" value="AZF67836.1"/>
    <property type="molecule type" value="Genomic_DNA"/>
</dbReference>
<evidence type="ECO:0000313" key="10">
    <source>
        <dbReference type="EMBL" id="AZF80914.1"/>
    </source>
</evidence>
<evidence type="ECO:0000313" key="23">
    <source>
        <dbReference type="Proteomes" id="UP000278715"/>
    </source>
</evidence>
<dbReference type="KEGG" id="ssof:SULC_1025"/>
<dbReference type="Proteomes" id="UP000278715">
    <property type="component" value="Chromosome"/>
</dbReference>
<proteinExistence type="predicted"/>
<evidence type="ECO:0000313" key="2">
    <source>
        <dbReference type="EMBL" id="AKA73368.1"/>
    </source>
</evidence>
<dbReference type="InterPro" id="IPR037138">
    <property type="entry name" value="His_deacetylse_dom_sf"/>
</dbReference>
<reference evidence="2" key="5">
    <citation type="submission" date="2018-10" db="EMBL/GenBank/DDBJ databases">
        <authorList>
            <person name="McCarthy S."/>
            <person name="Gradnigo J."/>
            <person name="Johnson T."/>
            <person name="Payne S."/>
            <person name="Lipzen A."/>
            <person name="Schackwitz W."/>
            <person name="Martin J."/>
            <person name="Moriyama E."/>
            <person name="Blum P."/>
        </authorList>
    </citation>
    <scope>NUCLEOTIDE SEQUENCE</scope>
    <source>
        <strain evidence="2">SARC-B</strain>
        <strain evidence="3">SARC-C</strain>
        <strain evidence="4">SULA</strain>
    </source>
</reference>
<name>A0A0E3K7D5_SACSO</name>
<dbReference type="RefSeq" id="WP_009989642.1">
    <property type="nucleotide sequence ID" value="NZ_CP011055.2"/>
</dbReference>
<dbReference type="InterPro" id="IPR023696">
    <property type="entry name" value="Ureohydrolase_dom_sf"/>
</dbReference>
<reference evidence="18 19" key="4">
    <citation type="journal article" date="2018" name="Proc. Natl. Acad. Sci. U.S.A.">
        <title>Nonmutational mechanism of inheritance in the Archaeon Sulfolobus solfataricus.</title>
        <authorList>
            <person name="Payne S."/>
            <person name="McCarthy S."/>
            <person name="Johnson T."/>
            <person name="North E."/>
            <person name="Blum P."/>
        </authorList>
    </citation>
    <scope>NUCLEOTIDE SEQUENCE [LARGE SCALE GENOMIC DNA]</scope>
    <source>
        <strain evidence="6 18">SARC-H</strain>
        <strain evidence="7 22">SARC-I</strain>
        <strain evidence="9 23">SARC-N</strain>
        <strain evidence="10 24">SARC-O</strain>
        <strain evidence="11 19">SUL120</strain>
        <strain evidence="5 20">SULG</strain>
        <strain evidence="8 21">SULM</strain>
    </source>
</reference>
<dbReference type="KEGG" id="ssol:SULB_1026"/>
<dbReference type="AlphaFoldDB" id="A0A0E3K7D5"/>
<evidence type="ECO:0000313" key="25">
    <source>
        <dbReference type="Proteomes" id="UP000594632"/>
    </source>
</evidence>
<evidence type="ECO:0000313" key="3">
    <source>
        <dbReference type="EMBL" id="AKA76067.1"/>
    </source>
</evidence>
<dbReference type="Gene3D" id="3.40.800.20">
    <property type="entry name" value="Histone deacetylase domain"/>
    <property type="match status" value="1"/>
</dbReference>
<reference evidence="13" key="2">
    <citation type="submission" date="2016-04" db="EMBL/GenBank/DDBJ databases">
        <authorList>
            <person name="Evans L.H."/>
            <person name="Alamgir A."/>
            <person name="Owens N."/>
            <person name="Weber N.D."/>
            <person name="Virtaneva K."/>
            <person name="Barbian K."/>
            <person name="Babar A."/>
            <person name="Rosenke K."/>
        </authorList>
    </citation>
    <scope>NUCLEOTIDE SEQUENCE</scope>
    <source>
        <strain evidence="13">P1</strain>
    </source>
</reference>
<dbReference type="CDD" id="cd10001">
    <property type="entry name" value="HDAC_classII_APAH"/>
    <property type="match status" value="1"/>
</dbReference>
<evidence type="ECO:0000313" key="4">
    <source>
        <dbReference type="EMBL" id="AKA78760.1"/>
    </source>
</evidence>
<evidence type="ECO:0000313" key="15">
    <source>
        <dbReference type="Proteomes" id="UP000033085"/>
    </source>
</evidence>